<organism evidence="4 5">
    <name type="scientific">Rhizobium pisi</name>
    <dbReference type="NCBI Taxonomy" id="574561"/>
    <lineage>
        <taxon>Bacteria</taxon>
        <taxon>Pseudomonadati</taxon>
        <taxon>Pseudomonadota</taxon>
        <taxon>Alphaproteobacteria</taxon>
        <taxon>Hyphomicrobiales</taxon>
        <taxon>Rhizobiaceae</taxon>
        <taxon>Rhizobium/Agrobacterium group</taxon>
        <taxon>Rhizobium</taxon>
    </lineage>
</organism>
<dbReference type="InterPro" id="IPR013324">
    <property type="entry name" value="RNA_pol_sigma_r3/r4-like"/>
</dbReference>
<evidence type="ECO:0000313" key="3">
    <source>
        <dbReference type="EMBL" id="MBB3138087.1"/>
    </source>
</evidence>
<reference evidence="3 6" key="2">
    <citation type="submission" date="2020-08" db="EMBL/GenBank/DDBJ databases">
        <title>Genomic Encyclopedia of Type Strains, Phase III (KMG-III): the genomes of soil and plant-associated and newly described type strains.</title>
        <authorList>
            <person name="Whitman W."/>
        </authorList>
    </citation>
    <scope>NUCLEOTIDE SEQUENCE [LARGE SCALE GENOMIC DNA]</scope>
    <source>
        <strain evidence="3 6">CECT 4113</strain>
    </source>
</reference>
<dbReference type="Gene3D" id="1.20.140.160">
    <property type="match status" value="1"/>
</dbReference>
<reference evidence="4 5" key="1">
    <citation type="submission" date="2018-11" db="EMBL/GenBank/DDBJ databases">
        <authorList>
            <person name="Huo Y."/>
        </authorList>
    </citation>
    <scope>NUCLEOTIDE SEQUENCE [LARGE SCALE GENOMIC DNA]</scope>
    <source>
        <strain evidence="4 5">DSM 30132</strain>
    </source>
</reference>
<dbReference type="AlphaFoldDB" id="A0A3R9BZX2"/>
<evidence type="ECO:0000259" key="1">
    <source>
        <dbReference type="Pfam" id="PF22029"/>
    </source>
</evidence>
<evidence type="ECO:0000259" key="2">
    <source>
        <dbReference type="Pfam" id="PF22233"/>
    </source>
</evidence>
<dbReference type="Proteomes" id="UP000518315">
    <property type="component" value="Unassembled WGS sequence"/>
</dbReference>
<accession>A0A3R9BZX2</accession>
<dbReference type="Pfam" id="PF22233">
    <property type="entry name" value="PhyR_sigma-like"/>
    <property type="match status" value="1"/>
</dbReference>
<protein>
    <submittedName>
        <fullName evidence="3">RNA polymerase sigma-70 factor (ECF subfamily)</fullName>
    </submittedName>
</protein>
<proteinExistence type="predicted"/>
<comment type="caution">
    <text evidence="4">The sequence shown here is derived from an EMBL/GenBank/DDBJ whole genome shotgun (WGS) entry which is preliminary data.</text>
</comment>
<dbReference type="EMBL" id="RJJT01000025">
    <property type="protein sequence ID" value="RSB64785.1"/>
    <property type="molecule type" value="Genomic_DNA"/>
</dbReference>
<feature type="domain" description="PhyR sigma4" evidence="2">
    <location>
        <begin position="91"/>
        <end position="136"/>
    </location>
</feature>
<dbReference type="OrthoDB" id="9797134at2"/>
<evidence type="ECO:0000313" key="5">
    <source>
        <dbReference type="Proteomes" id="UP000277279"/>
    </source>
</evidence>
<evidence type="ECO:0000313" key="4">
    <source>
        <dbReference type="EMBL" id="RSB64785.1"/>
    </source>
</evidence>
<dbReference type="EMBL" id="JACHXH010000028">
    <property type="protein sequence ID" value="MBB3138087.1"/>
    <property type="molecule type" value="Genomic_DNA"/>
</dbReference>
<dbReference type="InterPro" id="IPR053867">
    <property type="entry name" value="PhyR_sigma4"/>
</dbReference>
<dbReference type="InterPro" id="IPR053866">
    <property type="entry name" value="PhyR_sigma2"/>
</dbReference>
<evidence type="ECO:0000313" key="6">
    <source>
        <dbReference type="Proteomes" id="UP000518315"/>
    </source>
</evidence>
<keyword evidence="6" id="KW-1185">Reference proteome</keyword>
<dbReference type="SUPFAM" id="SSF88659">
    <property type="entry name" value="Sigma3 and sigma4 domains of RNA polymerase sigma factors"/>
    <property type="match status" value="1"/>
</dbReference>
<dbReference type="Proteomes" id="UP000277279">
    <property type="component" value="Unassembled WGS sequence"/>
</dbReference>
<gene>
    <name evidence="4" type="ORF">EFD55_27555</name>
    <name evidence="3" type="ORF">FHS26_005865</name>
</gene>
<dbReference type="Pfam" id="PF22029">
    <property type="entry name" value="PhyR_sigma2"/>
    <property type="match status" value="1"/>
</dbReference>
<name>A0A3R9BZX2_9HYPH</name>
<feature type="domain" description="PhyR sigma2" evidence="1">
    <location>
        <begin position="9"/>
        <end position="51"/>
    </location>
</feature>
<dbReference type="RefSeq" id="WP_125849367.1">
    <property type="nucleotide sequence ID" value="NZ_JACHXH010000028.1"/>
</dbReference>
<sequence length="159" mass="17847">MKNFSEAVLPHLPSLRRFARGHCPDVDAADVLVLTTLKKLRARWLWMGHSNVRLNALRLMCGLVDGKASATPSADYPENYGQKVIGPAIALSKLAPVQRSSILLTSVERLSHREAAQVLDISEGELLRLLPQAREQLRLIVEAPIRQTLIKRPYLRRVK</sequence>